<reference evidence="1 2" key="1">
    <citation type="journal article" date="2013" name="PLoS ONE">
        <title>Cultivation and Complete Genome Sequencing of Gloeobacter kilaueensis sp. nov., from a Lava Cave in Kilauea Caldera, Hawai'i.</title>
        <authorList>
            <person name="Saw J.H."/>
            <person name="Schatz M."/>
            <person name="Brown M.V."/>
            <person name="Kunkel D.D."/>
            <person name="Foster J.S."/>
            <person name="Shick H."/>
            <person name="Christensen S."/>
            <person name="Hou S."/>
            <person name="Wan X."/>
            <person name="Donachie S.P."/>
        </authorList>
    </citation>
    <scope>NUCLEOTIDE SEQUENCE [LARGE SCALE GENOMIC DNA]</scope>
    <source>
        <strain evidence="2">JS</strain>
    </source>
</reference>
<dbReference type="eggNOG" id="COG0465">
    <property type="taxonomic scope" value="Bacteria"/>
</dbReference>
<keyword evidence="2" id="KW-1185">Reference proteome</keyword>
<dbReference type="GO" id="GO:0004176">
    <property type="term" value="F:ATP-dependent peptidase activity"/>
    <property type="evidence" value="ECO:0007669"/>
    <property type="project" value="InterPro"/>
</dbReference>
<gene>
    <name evidence="1" type="ORF">GKIL_4376</name>
</gene>
<accession>U5QNQ4</accession>
<dbReference type="HOGENOM" id="CLU_053953_3_1_3"/>
<organism evidence="1 2">
    <name type="scientific">Gloeobacter kilaueensis (strain ATCC BAA-2537 / CCAP 1431/1 / ULC 316 / JS1)</name>
    <dbReference type="NCBI Taxonomy" id="1183438"/>
    <lineage>
        <taxon>Bacteria</taxon>
        <taxon>Bacillati</taxon>
        <taxon>Cyanobacteriota</taxon>
        <taxon>Cyanophyceae</taxon>
        <taxon>Gloeobacterales</taxon>
        <taxon>Gloeobacteraceae</taxon>
        <taxon>Gloeobacter</taxon>
    </lineage>
</organism>
<dbReference type="PANTHER" id="PTHR33471">
    <property type="entry name" value="ATP-DEPENDENT ZINC METALLOPROTEASE-RELATED"/>
    <property type="match status" value="1"/>
</dbReference>
<name>U5QNQ4_GLOK1</name>
<dbReference type="GO" id="GO:0005524">
    <property type="term" value="F:ATP binding"/>
    <property type="evidence" value="ECO:0007669"/>
    <property type="project" value="InterPro"/>
</dbReference>
<dbReference type="Gene3D" id="1.20.58.760">
    <property type="entry name" value="Peptidase M41"/>
    <property type="match status" value="1"/>
</dbReference>
<dbReference type="RefSeq" id="WP_023175999.1">
    <property type="nucleotide sequence ID" value="NC_022600.1"/>
</dbReference>
<evidence type="ECO:0000313" key="1">
    <source>
        <dbReference type="EMBL" id="AGY60622.1"/>
    </source>
</evidence>
<evidence type="ECO:0008006" key="3">
    <source>
        <dbReference type="Google" id="ProtNLM"/>
    </source>
</evidence>
<proteinExistence type="predicted"/>
<dbReference type="OrthoDB" id="448792at2"/>
<dbReference type="SUPFAM" id="SSF140990">
    <property type="entry name" value="FtsH protease domain-like"/>
    <property type="match status" value="1"/>
</dbReference>
<evidence type="ECO:0000313" key="2">
    <source>
        <dbReference type="Proteomes" id="UP000017396"/>
    </source>
</evidence>
<dbReference type="Proteomes" id="UP000017396">
    <property type="component" value="Chromosome"/>
</dbReference>
<dbReference type="GO" id="GO:0006508">
    <property type="term" value="P:proteolysis"/>
    <property type="evidence" value="ECO:0007669"/>
    <property type="project" value="InterPro"/>
</dbReference>
<dbReference type="STRING" id="1183438.GKIL_4376"/>
<dbReference type="InterPro" id="IPR037219">
    <property type="entry name" value="Peptidase_M41-like"/>
</dbReference>
<dbReference type="KEGG" id="glj:GKIL_4376"/>
<dbReference type="AlphaFoldDB" id="U5QNQ4"/>
<protein>
    <recommendedName>
        <fullName evidence="3">ATP-dependent Zn protease</fullName>
    </recommendedName>
</protein>
<dbReference type="PANTHER" id="PTHR33471:SF7">
    <property type="entry name" value="ATP-DEPENDENT ZINC METALLOPROTEASE-RELATED"/>
    <property type="match status" value="1"/>
</dbReference>
<dbReference type="EMBL" id="CP003587">
    <property type="protein sequence ID" value="AGY60622.1"/>
    <property type="molecule type" value="Genomic_DNA"/>
</dbReference>
<dbReference type="GO" id="GO:0004222">
    <property type="term" value="F:metalloendopeptidase activity"/>
    <property type="evidence" value="ECO:0007669"/>
    <property type="project" value="InterPro"/>
</dbReference>
<sequence>MAHRSGTFAIGALLLTLLAGVGPALGLSPAIAAFAVVMGLGFFFFDRIFFQGRLLTLVAGLVQERQKGWRERVACHEAGHLLVAHRLGIAVEDYTLGAWQTFQRGYPGSGGVVLAVPARLDSDRIEAYCATWLAGGMAEQMDYGKSIGAEEDLQKIQLLLAAAQRSGIAPARTLRNRAERLARSLLVAEKDLHKKLTQQLLAGRDIEGCIQLLQAQQA</sequence>